<comment type="caution">
    <text evidence="1">The sequence shown here is derived from an EMBL/GenBank/DDBJ whole genome shotgun (WGS) entry which is preliminary data.</text>
</comment>
<proteinExistence type="predicted"/>
<reference evidence="1" key="2">
    <citation type="submission" date="2020-11" db="EMBL/GenBank/DDBJ databases">
        <authorList>
            <person name="McCartney M.A."/>
            <person name="Auch B."/>
            <person name="Kono T."/>
            <person name="Mallez S."/>
            <person name="Becker A."/>
            <person name="Gohl D.M."/>
            <person name="Silverstein K.A.T."/>
            <person name="Koren S."/>
            <person name="Bechman K.B."/>
            <person name="Herman A."/>
            <person name="Abrahante J.E."/>
            <person name="Garbe J."/>
        </authorList>
    </citation>
    <scope>NUCLEOTIDE SEQUENCE</scope>
    <source>
        <strain evidence="1">Duluth1</strain>
        <tissue evidence="1">Whole animal</tissue>
    </source>
</reference>
<reference evidence="1" key="1">
    <citation type="journal article" date="2019" name="bioRxiv">
        <title>The Genome of the Zebra Mussel, Dreissena polymorpha: A Resource for Invasive Species Research.</title>
        <authorList>
            <person name="McCartney M.A."/>
            <person name="Auch B."/>
            <person name="Kono T."/>
            <person name="Mallez S."/>
            <person name="Zhang Y."/>
            <person name="Obille A."/>
            <person name="Becker A."/>
            <person name="Abrahante J.E."/>
            <person name="Garbe J."/>
            <person name="Badalamenti J.P."/>
            <person name="Herman A."/>
            <person name="Mangelson H."/>
            <person name="Liachko I."/>
            <person name="Sullivan S."/>
            <person name="Sone E.D."/>
            <person name="Koren S."/>
            <person name="Silverstein K.A.T."/>
            <person name="Beckman K.B."/>
            <person name="Gohl D.M."/>
        </authorList>
    </citation>
    <scope>NUCLEOTIDE SEQUENCE</scope>
    <source>
        <strain evidence="1">Duluth1</strain>
        <tissue evidence="1">Whole animal</tissue>
    </source>
</reference>
<dbReference type="EMBL" id="JAIWYP010000001">
    <property type="protein sequence ID" value="KAH3893384.1"/>
    <property type="molecule type" value="Genomic_DNA"/>
</dbReference>
<organism evidence="1 2">
    <name type="scientific">Dreissena polymorpha</name>
    <name type="common">Zebra mussel</name>
    <name type="synonym">Mytilus polymorpha</name>
    <dbReference type="NCBI Taxonomy" id="45954"/>
    <lineage>
        <taxon>Eukaryota</taxon>
        <taxon>Metazoa</taxon>
        <taxon>Spiralia</taxon>
        <taxon>Lophotrochozoa</taxon>
        <taxon>Mollusca</taxon>
        <taxon>Bivalvia</taxon>
        <taxon>Autobranchia</taxon>
        <taxon>Heteroconchia</taxon>
        <taxon>Euheterodonta</taxon>
        <taxon>Imparidentia</taxon>
        <taxon>Neoheterodontei</taxon>
        <taxon>Myida</taxon>
        <taxon>Dreissenoidea</taxon>
        <taxon>Dreissenidae</taxon>
        <taxon>Dreissena</taxon>
    </lineage>
</organism>
<accession>A0A9D4S5I5</accession>
<gene>
    <name evidence="1" type="ORF">DPMN_017531</name>
</gene>
<keyword evidence="2" id="KW-1185">Reference proteome</keyword>
<evidence type="ECO:0000313" key="1">
    <source>
        <dbReference type="EMBL" id="KAH3893384.1"/>
    </source>
</evidence>
<dbReference type="AlphaFoldDB" id="A0A9D4S5I5"/>
<sequence length="75" mass="8646">MRSTPAVTLGQNTRKRTDADGNLLTKSAAVLNRWAEYCIDSFNYLLLPDSFPFRMIQDYRRMTKVGPYIKQSLIS</sequence>
<name>A0A9D4S5I5_DREPO</name>
<evidence type="ECO:0000313" key="2">
    <source>
        <dbReference type="Proteomes" id="UP000828390"/>
    </source>
</evidence>
<protein>
    <submittedName>
        <fullName evidence="1">Uncharacterized protein</fullName>
    </submittedName>
</protein>
<dbReference type="Proteomes" id="UP000828390">
    <property type="component" value="Unassembled WGS sequence"/>
</dbReference>